<evidence type="ECO:0000313" key="1">
    <source>
        <dbReference type="EMBL" id="KAG2585299.1"/>
    </source>
</evidence>
<accession>A0A8T0RL31</accession>
<sequence length="63" mass="7588">MAEDNRWKYLDAYLCSFLGRCEPLLIKCFQETILKLCTQNMKEKWRCHIQDFEMAEGNPKLDK</sequence>
<dbReference type="EMBL" id="CM029047">
    <property type="protein sequence ID" value="KAG2585299.1"/>
    <property type="molecule type" value="Genomic_DNA"/>
</dbReference>
<protein>
    <submittedName>
        <fullName evidence="1">Uncharacterized protein</fullName>
    </submittedName>
</protein>
<dbReference type="Proteomes" id="UP000823388">
    <property type="component" value="Chromosome 6K"/>
</dbReference>
<comment type="caution">
    <text evidence="1">The sequence shown here is derived from an EMBL/GenBank/DDBJ whole genome shotgun (WGS) entry which is preliminary data.</text>
</comment>
<name>A0A8T0RL31_PANVG</name>
<reference evidence="1" key="1">
    <citation type="submission" date="2020-05" db="EMBL/GenBank/DDBJ databases">
        <title>WGS assembly of Panicum virgatum.</title>
        <authorList>
            <person name="Lovell J.T."/>
            <person name="Jenkins J."/>
            <person name="Shu S."/>
            <person name="Juenger T.E."/>
            <person name="Schmutz J."/>
        </authorList>
    </citation>
    <scope>NUCLEOTIDE SEQUENCE</scope>
    <source>
        <strain evidence="1">AP13</strain>
    </source>
</reference>
<evidence type="ECO:0000313" key="2">
    <source>
        <dbReference type="Proteomes" id="UP000823388"/>
    </source>
</evidence>
<proteinExistence type="predicted"/>
<keyword evidence="2" id="KW-1185">Reference proteome</keyword>
<dbReference type="AlphaFoldDB" id="A0A8T0RL31"/>
<gene>
    <name evidence="1" type="ORF">PVAP13_6KG383024</name>
</gene>
<organism evidence="1 2">
    <name type="scientific">Panicum virgatum</name>
    <name type="common">Blackwell switchgrass</name>
    <dbReference type="NCBI Taxonomy" id="38727"/>
    <lineage>
        <taxon>Eukaryota</taxon>
        <taxon>Viridiplantae</taxon>
        <taxon>Streptophyta</taxon>
        <taxon>Embryophyta</taxon>
        <taxon>Tracheophyta</taxon>
        <taxon>Spermatophyta</taxon>
        <taxon>Magnoliopsida</taxon>
        <taxon>Liliopsida</taxon>
        <taxon>Poales</taxon>
        <taxon>Poaceae</taxon>
        <taxon>PACMAD clade</taxon>
        <taxon>Panicoideae</taxon>
        <taxon>Panicodae</taxon>
        <taxon>Paniceae</taxon>
        <taxon>Panicinae</taxon>
        <taxon>Panicum</taxon>
        <taxon>Panicum sect. Hiantes</taxon>
    </lineage>
</organism>